<evidence type="ECO:0000256" key="1">
    <source>
        <dbReference type="SAM" id="MobiDB-lite"/>
    </source>
</evidence>
<name>A0A085VZK5_9BACT</name>
<reference evidence="2 3" key="1">
    <citation type="submission" date="2014-04" db="EMBL/GenBank/DDBJ databases">
        <title>Genome assembly of Hyalangium minutum DSM 14724.</title>
        <authorList>
            <person name="Sharma G."/>
            <person name="Subramanian S."/>
        </authorList>
    </citation>
    <scope>NUCLEOTIDE SEQUENCE [LARGE SCALE GENOMIC DNA]</scope>
    <source>
        <strain evidence="2 3">DSM 14724</strain>
    </source>
</reference>
<protein>
    <submittedName>
        <fullName evidence="2">Uncharacterized protein</fullName>
    </submittedName>
</protein>
<proteinExistence type="predicted"/>
<evidence type="ECO:0000313" key="2">
    <source>
        <dbReference type="EMBL" id="KFE60868.1"/>
    </source>
</evidence>
<feature type="region of interest" description="Disordered" evidence="1">
    <location>
        <begin position="25"/>
        <end position="49"/>
    </location>
</feature>
<accession>A0A085VZK5</accession>
<dbReference type="AlphaFoldDB" id="A0A085VZK5"/>
<comment type="caution">
    <text evidence="2">The sequence shown here is derived from an EMBL/GenBank/DDBJ whole genome shotgun (WGS) entry which is preliminary data.</text>
</comment>
<feature type="compositionally biased region" description="Basic residues" evidence="1">
    <location>
        <begin position="30"/>
        <end position="40"/>
    </location>
</feature>
<keyword evidence="3" id="KW-1185">Reference proteome</keyword>
<organism evidence="2 3">
    <name type="scientific">Hyalangium minutum</name>
    <dbReference type="NCBI Taxonomy" id="394096"/>
    <lineage>
        <taxon>Bacteria</taxon>
        <taxon>Pseudomonadati</taxon>
        <taxon>Myxococcota</taxon>
        <taxon>Myxococcia</taxon>
        <taxon>Myxococcales</taxon>
        <taxon>Cystobacterineae</taxon>
        <taxon>Archangiaceae</taxon>
        <taxon>Hyalangium</taxon>
    </lineage>
</organism>
<sequence length="49" mass="6083">MDVRRRHGRVKDIDLRTEDRRGRLGDRYRMSRARIRRTQRCRGSQRGDR</sequence>
<dbReference type="Proteomes" id="UP000028725">
    <property type="component" value="Unassembled WGS sequence"/>
</dbReference>
<evidence type="ECO:0000313" key="3">
    <source>
        <dbReference type="Proteomes" id="UP000028725"/>
    </source>
</evidence>
<dbReference type="EMBL" id="JMCB01000028">
    <property type="protein sequence ID" value="KFE60868.1"/>
    <property type="molecule type" value="Genomic_DNA"/>
</dbReference>
<gene>
    <name evidence="2" type="ORF">DB31_4781</name>
</gene>